<feature type="compositionally biased region" description="Basic and acidic residues" evidence="1">
    <location>
        <begin position="29"/>
        <end position="47"/>
    </location>
</feature>
<proteinExistence type="predicted"/>
<organism evidence="2 3">
    <name type="scientific">Atta colombica</name>
    <dbReference type="NCBI Taxonomy" id="520822"/>
    <lineage>
        <taxon>Eukaryota</taxon>
        <taxon>Metazoa</taxon>
        <taxon>Ecdysozoa</taxon>
        <taxon>Arthropoda</taxon>
        <taxon>Hexapoda</taxon>
        <taxon>Insecta</taxon>
        <taxon>Pterygota</taxon>
        <taxon>Neoptera</taxon>
        <taxon>Endopterygota</taxon>
        <taxon>Hymenoptera</taxon>
        <taxon>Apocrita</taxon>
        <taxon>Aculeata</taxon>
        <taxon>Formicoidea</taxon>
        <taxon>Formicidae</taxon>
        <taxon>Myrmicinae</taxon>
        <taxon>Atta</taxon>
    </lineage>
</organism>
<dbReference type="Proteomes" id="UP000078540">
    <property type="component" value="Unassembled WGS sequence"/>
</dbReference>
<reference evidence="2 3" key="1">
    <citation type="submission" date="2015-09" db="EMBL/GenBank/DDBJ databases">
        <title>Atta colombica WGS genome.</title>
        <authorList>
            <person name="Nygaard S."/>
            <person name="Hu H."/>
            <person name="Boomsma J."/>
            <person name="Zhang G."/>
        </authorList>
    </citation>
    <scope>NUCLEOTIDE SEQUENCE [LARGE SCALE GENOMIC DNA]</scope>
    <source>
        <strain evidence="2">Treedump-2</strain>
        <tissue evidence="2">Whole body</tissue>
    </source>
</reference>
<evidence type="ECO:0000313" key="2">
    <source>
        <dbReference type="EMBL" id="KYM93121.1"/>
    </source>
</evidence>
<accession>A0A195BYW7</accession>
<feature type="region of interest" description="Disordered" evidence="1">
    <location>
        <begin position="29"/>
        <end position="52"/>
    </location>
</feature>
<name>A0A195BYW7_9HYME</name>
<keyword evidence="3" id="KW-1185">Reference proteome</keyword>
<dbReference type="EMBL" id="KQ976394">
    <property type="protein sequence ID" value="KYM93121.1"/>
    <property type="molecule type" value="Genomic_DNA"/>
</dbReference>
<protein>
    <submittedName>
        <fullName evidence="2">Uncharacterized protein</fullName>
    </submittedName>
</protein>
<dbReference type="AlphaFoldDB" id="A0A195BYW7"/>
<evidence type="ECO:0000256" key="1">
    <source>
        <dbReference type="SAM" id="MobiDB-lite"/>
    </source>
</evidence>
<evidence type="ECO:0000313" key="3">
    <source>
        <dbReference type="Proteomes" id="UP000078540"/>
    </source>
</evidence>
<gene>
    <name evidence="2" type="ORF">ALC53_00054</name>
</gene>
<sequence>MASKVGVRGGQWPVRVIGWPPRTCHERVAVRREESGPERNRDRESDSGNRGAGECLEVEDALAYGGTEGVLEEDLEGLRESIIGIPDGGIGVWCKWSSPVEYASVTRMLTNTSDYTDISTVYLIRAIATYVREKVDNLLMVASKLNGMQSNLLAASNRLSGIDGGPNVSGGSAA</sequence>